<dbReference type="AlphaFoldDB" id="A0A821SRE1"/>
<keyword evidence="2" id="KW-0472">Membrane</keyword>
<evidence type="ECO:0000313" key="4">
    <source>
        <dbReference type="Proteomes" id="UP000663838"/>
    </source>
</evidence>
<feature type="transmembrane region" description="Helical" evidence="2">
    <location>
        <begin position="196"/>
        <end position="214"/>
    </location>
</feature>
<evidence type="ECO:0000313" key="3">
    <source>
        <dbReference type="EMBL" id="CAF4859294.1"/>
    </source>
</evidence>
<evidence type="ECO:0000256" key="2">
    <source>
        <dbReference type="SAM" id="Phobius"/>
    </source>
</evidence>
<comment type="caution">
    <text evidence="3">The sequence shown here is derived from an EMBL/GenBank/DDBJ whole genome shotgun (WGS) entry which is preliminary data.</text>
</comment>
<organism evidence="3 4">
    <name type="scientific">Rotaria socialis</name>
    <dbReference type="NCBI Taxonomy" id="392032"/>
    <lineage>
        <taxon>Eukaryota</taxon>
        <taxon>Metazoa</taxon>
        <taxon>Spiralia</taxon>
        <taxon>Gnathifera</taxon>
        <taxon>Rotifera</taxon>
        <taxon>Eurotatoria</taxon>
        <taxon>Bdelloidea</taxon>
        <taxon>Philodinida</taxon>
        <taxon>Philodinidae</taxon>
        <taxon>Rotaria</taxon>
    </lineage>
</organism>
<feature type="region of interest" description="Disordered" evidence="1">
    <location>
        <begin position="1"/>
        <end position="23"/>
    </location>
</feature>
<dbReference type="Proteomes" id="UP000663838">
    <property type="component" value="Unassembled WGS sequence"/>
</dbReference>
<reference evidence="3" key="1">
    <citation type="submission" date="2021-02" db="EMBL/GenBank/DDBJ databases">
        <authorList>
            <person name="Nowell W R."/>
        </authorList>
    </citation>
    <scope>NUCLEOTIDE SEQUENCE</scope>
</reference>
<evidence type="ECO:0000256" key="1">
    <source>
        <dbReference type="SAM" id="MobiDB-lite"/>
    </source>
</evidence>
<gene>
    <name evidence="3" type="ORF">TOA249_LOCUS27556</name>
</gene>
<protein>
    <submittedName>
        <fullName evidence="3">Uncharacterized protein</fullName>
    </submittedName>
</protein>
<keyword evidence="2" id="KW-0812">Transmembrane</keyword>
<feature type="transmembrane region" description="Helical" evidence="2">
    <location>
        <begin position="524"/>
        <end position="544"/>
    </location>
</feature>
<feature type="transmembrane region" description="Helical" evidence="2">
    <location>
        <begin position="43"/>
        <end position="69"/>
    </location>
</feature>
<feature type="transmembrane region" description="Helical" evidence="2">
    <location>
        <begin position="483"/>
        <end position="504"/>
    </location>
</feature>
<dbReference type="EMBL" id="CAJOBS010003540">
    <property type="protein sequence ID" value="CAF4859294.1"/>
    <property type="molecule type" value="Genomic_DNA"/>
</dbReference>
<accession>A0A821SRE1</accession>
<sequence>MNSITIMPKDEHEHEQNERNATTRLPSPIRESISTYVKSLLPVAALCCLGIIGIAIVSTIVLALIPIYITAKSVTVANKPNSADTFYLQYSGDANADSSVTGTVENLSDVGKSLGFGSDAEITSGQAQASFVRRKRSLKFQRQKRDLKTNFLFLCKHKYKPTCVTESCRSTSRTKFITRIQLITSFPSFSISIRSGGVSVTFSFVLQFVGFILAKPIGFAGESSTFQFVAIRSGAFNNPLTWAGGIVPYGSCSVVISAGVTVTLAVPALFIRMKKCDIYGSLALGSGSSSFRFNYATTIIVRAGGAVQDLTSNKNILIPASTFITVLSGGGFCAAGTIIQAYSSAGVGKSVTRTSASGPFTCGILPSGGLLSYNKVTFIAIKSGGFTAGSTFLGGLPPSSDICSGGGCGIQIESGVTLSTADLNGKMSLQIDEINVAAGAFFELGTAGSTSGFKFLFSIQLNVLGRLNFVGSGGGILIPSSSAFNFFGGGSFTSIFASAFIQVFSLTTGLSIGTPKILGSSFTGPYFITISVGGGFLISVNGVGESDTTTMVNSATTGLMG</sequence>
<feature type="compositionally biased region" description="Basic and acidic residues" evidence="1">
    <location>
        <begin position="8"/>
        <end position="18"/>
    </location>
</feature>
<name>A0A821SRE1_9BILA</name>
<keyword evidence="2" id="KW-1133">Transmembrane helix</keyword>
<proteinExistence type="predicted"/>
<feature type="transmembrane region" description="Helical" evidence="2">
    <location>
        <begin position="246"/>
        <end position="271"/>
    </location>
</feature>